<proteinExistence type="predicted"/>
<dbReference type="Proteomes" id="UP001632038">
    <property type="component" value="Unassembled WGS sequence"/>
</dbReference>
<evidence type="ECO:0000313" key="1">
    <source>
        <dbReference type="EMBL" id="KAL3638767.1"/>
    </source>
</evidence>
<dbReference type="EMBL" id="JAVIJP010000018">
    <property type="protein sequence ID" value="KAL3638767.1"/>
    <property type="molecule type" value="Genomic_DNA"/>
</dbReference>
<name>A0ABD3DAP7_9LAMI</name>
<reference evidence="2" key="1">
    <citation type="journal article" date="2024" name="IScience">
        <title>Strigolactones Initiate the Formation of Haustorium-like Structures in Castilleja.</title>
        <authorList>
            <person name="Buerger M."/>
            <person name="Peterson D."/>
            <person name="Chory J."/>
        </authorList>
    </citation>
    <scope>NUCLEOTIDE SEQUENCE [LARGE SCALE GENOMIC DNA]</scope>
</reference>
<sequence length="209" mass="23389">MANRYEQNRHNHNIHNKKTISLPMFCRLSIKDVNQSCHRPNPTPAAAGEPSSPKVSCMGQVNRNNRITGYPTAAANQYHKKMIRKKNMILSRKALLPNTTAINPVNTAGAAGGRKTRISREMTREIQSRKSRVTNQDCFKVVNINIAEMDPPLPVVKRVAPPGGGREEVNIWERRFNGVRGGLRSLEIEKIGLPDGKFPPPPTLTVRRN</sequence>
<evidence type="ECO:0000313" key="2">
    <source>
        <dbReference type="Proteomes" id="UP001632038"/>
    </source>
</evidence>
<accession>A0ABD3DAP7</accession>
<dbReference type="AlphaFoldDB" id="A0ABD3DAP7"/>
<organism evidence="1 2">
    <name type="scientific">Castilleja foliolosa</name>
    <dbReference type="NCBI Taxonomy" id="1961234"/>
    <lineage>
        <taxon>Eukaryota</taxon>
        <taxon>Viridiplantae</taxon>
        <taxon>Streptophyta</taxon>
        <taxon>Embryophyta</taxon>
        <taxon>Tracheophyta</taxon>
        <taxon>Spermatophyta</taxon>
        <taxon>Magnoliopsida</taxon>
        <taxon>eudicotyledons</taxon>
        <taxon>Gunneridae</taxon>
        <taxon>Pentapetalae</taxon>
        <taxon>asterids</taxon>
        <taxon>lamiids</taxon>
        <taxon>Lamiales</taxon>
        <taxon>Orobanchaceae</taxon>
        <taxon>Pedicularideae</taxon>
        <taxon>Castillejinae</taxon>
        <taxon>Castilleja</taxon>
    </lineage>
</organism>
<keyword evidence="2" id="KW-1185">Reference proteome</keyword>
<protein>
    <submittedName>
        <fullName evidence="1">Uncharacterized protein</fullName>
    </submittedName>
</protein>
<comment type="caution">
    <text evidence="1">The sequence shown here is derived from an EMBL/GenBank/DDBJ whole genome shotgun (WGS) entry which is preliminary data.</text>
</comment>
<dbReference type="PANTHER" id="PTHR36323">
    <property type="entry name" value="MYOTUBULARIN-LIKE PROTEIN"/>
    <property type="match status" value="1"/>
</dbReference>
<gene>
    <name evidence="1" type="ORF">CASFOL_016674</name>
</gene>
<dbReference type="PANTHER" id="PTHR36323:SF1">
    <property type="entry name" value="MYOTUBULARIN-LIKE PROTEIN"/>
    <property type="match status" value="1"/>
</dbReference>